<evidence type="ECO:0000313" key="7">
    <source>
        <dbReference type="EMBL" id="WVN85330.1"/>
    </source>
</evidence>
<dbReference type="Proteomes" id="UP000094043">
    <property type="component" value="Chromosome 1"/>
</dbReference>
<comment type="subcellular location">
    <subcellularLocation>
        <location evidence="1">Membrane</location>
    </subcellularLocation>
</comment>
<feature type="compositionally biased region" description="Polar residues" evidence="5">
    <location>
        <begin position="323"/>
        <end position="333"/>
    </location>
</feature>
<organism evidence="7 8">
    <name type="scientific">Cryptococcus depauperatus CBS 7841</name>
    <dbReference type="NCBI Taxonomy" id="1295531"/>
    <lineage>
        <taxon>Eukaryota</taxon>
        <taxon>Fungi</taxon>
        <taxon>Dikarya</taxon>
        <taxon>Basidiomycota</taxon>
        <taxon>Agaricomycotina</taxon>
        <taxon>Tremellomycetes</taxon>
        <taxon>Tremellales</taxon>
        <taxon>Cryptococcaceae</taxon>
        <taxon>Cryptococcus</taxon>
    </lineage>
</organism>
<keyword evidence="3" id="KW-1133">Transmembrane helix</keyword>
<dbReference type="EMBL" id="CP143784">
    <property type="protein sequence ID" value="WVN85330.1"/>
    <property type="molecule type" value="Genomic_DNA"/>
</dbReference>
<reference evidence="7" key="2">
    <citation type="journal article" date="2022" name="Elife">
        <title>Obligate sexual reproduction of a homothallic fungus closely related to the Cryptococcus pathogenic species complex.</title>
        <authorList>
            <person name="Passer A.R."/>
            <person name="Clancey S.A."/>
            <person name="Shea T."/>
            <person name="David-Palma M."/>
            <person name="Averette A.F."/>
            <person name="Boekhout T."/>
            <person name="Porcel B.M."/>
            <person name="Nowrousian M."/>
            <person name="Cuomo C.A."/>
            <person name="Sun S."/>
            <person name="Heitman J."/>
            <person name="Coelho M.A."/>
        </authorList>
    </citation>
    <scope>NUCLEOTIDE SEQUENCE</scope>
    <source>
        <strain evidence="7">CBS 7841</strain>
    </source>
</reference>
<reference evidence="7" key="3">
    <citation type="submission" date="2024-01" db="EMBL/GenBank/DDBJ databases">
        <authorList>
            <person name="Coelho M.A."/>
            <person name="David-Palma M."/>
            <person name="Shea T."/>
            <person name="Sun S."/>
            <person name="Cuomo C.A."/>
            <person name="Heitman J."/>
        </authorList>
    </citation>
    <scope>NUCLEOTIDE SEQUENCE</scope>
    <source>
        <strain evidence="7">CBS 7841</strain>
    </source>
</reference>
<feature type="compositionally biased region" description="Pro residues" evidence="5">
    <location>
        <begin position="81"/>
        <end position="92"/>
    </location>
</feature>
<feature type="region of interest" description="Disordered" evidence="5">
    <location>
        <begin position="75"/>
        <end position="126"/>
    </location>
</feature>
<dbReference type="AlphaFoldDB" id="A0AAJ8LW29"/>
<dbReference type="InterPro" id="IPR012919">
    <property type="entry name" value="SUN_dom"/>
</dbReference>
<evidence type="ECO:0000259" key="6">
    <source>
        <dbReference type="PROSITE" id="PS51469"/>
    </source>
</evidence>
<dbReference type="Pfam" id="PF07738">
    <property type="entry name" value="Sad1_UNC"/>
    <property type="match status" value="1"/>
</dbReference>
<dbReference type="InterPro" id="IPR045119">
    <property type="entry name" value="SUN1-5"/>
</dbReference>
<dbReference type="Gene3D" id="2.60.120.260">
    <property type="entry name" value="Galactose-binding domain-like"/>
    <property type="match status" value="1"/>
</dbReference>
<gene>
    <name evidence="7" type="ORF">L203_100475</name>
</gene>
<dbReference type="RefSeq" id="XP_066066031.1">
    <property type="nucleotide sequence ID" value="XM_066209934.1"/>
</dbReference>
<keyword evidence="4" id="KW-0472">Membrane</keyword>
<evidence type="ECO:0000256" key="5">
    <source>
        <dbReference type="SAM" id="MobiDB-lite"/>
    </source>
</evidence>
<feature type="compositionally biased region" description="Polar residues" evidence="5">
    <location>
        <begin position="94"/>
        <end position="113"/>
    </location>
</feature>
<reference evidence="7" key="1">
    <citation type="submission" date="2016-06" db="EMBL/GenBank/DDBJ databases">
        <authorList>
            <person name="Cuomo C."/>
            <person name="Litvintseva A."/>
            <person name="Heitman J."/>
            <person name="Chen Y."/>
            <person name="Sun S."/>
            <person name="Springer D."/>
            <person name="Dromer F."/>
            <person name="Young S."/>
            <person name="Zeng Q."/>
            <person name="Chapman S."/>
            <person name="Gujja S."/>
            <person name="Saif S."/>
            <person name="Birren B."/>
        </authorList>
    </citation>
    <scope>NUCLEOTIDE SEQUENCE</scope>
    <source>
        <strain evidence="7">CBS 7841</strain>
    </source>
</reference>
<proteinExistence type="predicted"/>
<sequence length="912" mass="101174">MEAMPPRRAAPVVSPARSTRSTNRGREDDAEYEGFEGENIASARILSKPMSKTSKAGNSIGFKDTSINIAAAFRAAQTGHLPPPSSLLPPQQPTNSYNNPMSSNSHSASTQLKSPHAMSPAEQLAQSARALSPVRFFLRPADEDGDEVNSFSSLATPNTSTSFSTNGDGDSYDYHQEEEFVKQARQTQNIKTKAHISASDIRKRRLKASEGDLPYRPAEEDNISLASDDSGGEGEGIVKSGALQGRANTRGKRVERGEGYLGMGLGIQPKRRKSRKSGTGTDDESEEGTPGPNRRWTPADSLYRHSPTPAQLLRALSPKPPERNSTGLSTLGTYQPRRRPSNLRVILTNILHGTVIGLQFIVELSIHLVCRFIISPARLLYGFSKKLICRLRGNWWKWIGFMFGLSLALRSLDNTWRSRGFFIAPKAPPATINELSGRLTSLESATATLSDLLRVFSESDRDIQKSAVLLNDKVQNIEHAVITERKKANAMKDEWTNEKGRILTDFNIFRKQIELLTSQVDRYPASVSSDMPDTRRMVALEKEISELKGRMGRVEQSVQAVLDDGRLVSVLERVLPPYMPVRKDERGELHVEPIFWAEMKKVMLGKGEIETIVKRLIGEAGNTTKKEKQPALTIDEKKVEEWMDKAFDKRVHQSHWVSKDLFTDMLNKKLQEFNQELHVRRQSSPSTVTIKSSKGDDLTSFFNSLIDTALLKYSKDTLARTDYALFTAGARVIPHLTSDTLTLRTASSLGKWAWGSKDVQGRPPATALHPDISVGSCWPFRGQEGSLGVMLVDRIVIGDVTIEHAPKDLAVDVTTAPRTIKVLGLVDYDAGKDKLADYWATVMNDSVSEEDKDYLPLGSFTYDPSAQSHIQTFPVPPDVVDLGISVGVVVFKIESNWGGDFTCLYRIRVHSQ</sequence>
<dbReference type="PANTHER" id="PTHR12911">
    <property type="entry name" value="SAD1/UNC-84-LIKE PROTEIN-RELATED"/>
    <property type="match status" value="1"/>
</dbReference>
<feature type="compositionally biased region" description="Basic and acidic residues" evidence="5">
    <location>
        <begin position="172"/>
        <end position="182"/>
    </location>
</feature>
<evidence type="ECO:0000256" key="2">
    <source>
        <dbReference type="ARBA" id="ARBA00022692"/>
    </source>
</evidence>
<keyword evidence="2" id="KW-0812">Transmembrane</keyword>
<feature type="compositionally biased region" description="Low complexity" evidence="5">
    <location>
        <begin position="1"/>
        <end position="18"/>
    </location>
</feature>
<evidence type="ECO:0000256" key="1">
    <source>
        <dbReference type="ARBA" id="ARBA00004370"/>
    </source>
</evidence>
<evidence type="ECO:0000313" key="8">
    <source>
        <dbReference type="Proteomes" id="UP000094043"/>
    </source>
</evidence>
<dbReference type="PROSITE" id="PS51469">
    <property type="entry name" value="SUN"/>
    <property type="match status" value="1"/>
</dbReference>
<feature type="domain" description="SUN" evidence="6">
    <location>
        <begin position="729"/>
        <end position="912"/>
    </location>
</feature>
<name>A0AAJ8LW29_9TREE</name>
<accession>A0AAJ8LW29</accession>
<feature type="compositionally biased region" description="Polar residues" evidence="5">
    <location>
        <begin position="149"/>
        <end position="168"/>
    </location>
</feature>
<dbReference type="GO" id="GO:0043495">
    <property type="term" value="F:protein-membrane adaptor activity"/>
    <property type="evidence" value="ECO:0007669"/>
    <property type="project" value="TreeGrafter"/>
</dbReference>
<protein>
    <recommendedName>
        <fullName evidence="6">SUN domain-containing protein</fullName>
    </recommendedName>
</protein>
<dbReference type="PANTHER" id="PTHR12911:SF8">
    <property type="entry name" value="KLAROID PROTEIN-RELATED"/>
    <property type="match status" value="1"/>
</dbReference>
<dbReference type="KEGG" id="cdep:91084691"/>
<dbReference type="FunFam" id="2.60.120.260:FF:000248">
    <property type="entry name" value="Spindle pole body-associated protein sad1"/>
    <property type="match status" value="1"/>
</dbReference>
<dbReference type="GO" id="GO:0034993">
    <property type="term" value="C:meiotic nuclear membrane microtubule tethering complex"/>
    <property type="evidence" value="ECO:0007669"/>
    <property type="project" value="TreeGrafter"/>
</dbReference>
<keyword evidence="8" id="KW-1185">Reference proteome</keyword>
<feature type="region of interest" description="Disordered" evidence="5">
    <location>
        <begin position="143"/>
        <end position="335"/>
    </location>
</feature>
<feature type="region of interest" description="Disordered" evidence="5">
    <location>
        <begin position="1"/>
        <end position="38"/>
    </location>
</feature>
<evidence type="ECO:0000256" key="3">
    <source>
        <dbReference type="ARBA" id="ARBA00022989"/>
    </source>
</evidence>
<dbReference type="GeneID" id="91084691"/>
<evidence type="ECO:0000256" key="4">
    <source>
        <dbReference type="ARBA" id="ARBA00023136"/>
    </source>
</evidence>